<feature type="compositionally biased region" description="Polar residues" evidence="1">
    <location>
        <begin position="152"/>
        <end position="164"/>
    </location>
</feature>
<keyword evidence="3" id="KW-1185">Reference proteome</keyword>
<sequence length="164" mass="18837">MDTWNRCFQTLLNVGGIEKEEIVQLERETTREKNDKETTEQGDITMEELRNVVQKIRNGKAPGHVRIAVEIIKALSELGCETLLNLLNHIKKEKKIPKFYRTITIGKMNTKIRLRKKAEQELKGTRCGFRKGKGPNLHSKTDNRKGSKIRKQNSPMLNGPDQSI</sequence>
<dbReference type="AlphaFoldDB" id="A0A8K0G4B3"/>
<accession>A0A8K0G4B3</accession>
<protein>
    <submittedName>
        <fullName evidence="2">Uncharacterized protein</fullName>
    </submittedName>
</protein>
<dbReference type="EMBL" id="VTPC01090026">
    <property type="protein sequence ID" value="KAF2885163.1"/>
    <property type="molecule type" value="Genomic_DNA"/>
</dbReference>
<evidence type="ECO:0000313" key="3">
    <source>
        <dbReference type="Proteomes" id="UP000801492"/>
    </source>
</evidence>
<dbReference type="OrthoDB" id="418748at2759"/>
<comment type="caution">
    <text evidence="2">The sequence shown here is derived from an EMBL/GenBank/DDBJ whole genome shotgun (WGS) entry which is preliminary data.</text>
</comment>
<evidence type="ECO:0000313" key="2">
    <source>
        <dbReference type="EMBL" id="KAF2885163.1"/>
    </source>
</evidence>
<proteinExistence type="predicted"/>
<feature type="region of interest" description="Disordered" evidence="1">
    <location>
        <begin position="123"/>
        <end position="164"/>
    </location>
</feature>
<organism evidence="2 3">
    <name type="scientific">Ignelater luminosus</name>
    <name type="common">Cucubano</name>
    <name type="synonym">Pyrophorus luminosus</name>
    <dbReference type="NCBI Taxonomy" id="2038154"/>
    <lineage>
        <taxon>Eukaryota</taxon>
        <taxon>Metazoa</taxon>
        <taxon>Ecdysozoa</taxon>
        <taxon>Arthropoda</taxon>
        <taxon>Hexapoda</taxon>
        <taxon>Insecta</taxon>
        <taxon>Pterygota</taxon>
        <taxon>Neoptera</taxon>
        <taxon>Endopterygota</taxon>
        <taxon>Coleoptera</taxon>
        <taxon>Polyphaga</taxon>
        <taxon>Elateriformia</taxon>
        <taxon>Elateroidea</taxon>
        <taxon>Elateridae</taxon>
        <taxon>Agrypninae</taxon>
        <taxon>Pyrophorini</taxon>
        <taxon>Ignelater</taxon>
    </lineage>
</organism>
<dbReference type="Proteomes" id="UP000801492">
    <property type="component" value="Unassembled WGS sequence"/>
</dbReference>
<evidence type="ECO:0000256" key="1">
    <source>
        <dbReference type="SAM" id="MobiDB-lite"/>
    </source>
</evidence>
<gene>
    <name evidence="2" type="ORF">ILUMI_21008</name>
</gene>
<reference evidence="2" key="1">
    <citation type="submission" date="2019-08" db="EMBL/GenBank/DDBJ databases">
        <title>The genome of the North American firefly Photinus pyralis.</title>
        <authorList>
            <consortium name="Photinus pyralis genome working group"/>
            <person name="Fallon T.R."/>
            <person name="Sander Lower S.E."/>
            <person name="Weng J.-K."/>
        </authorList>
    </citation>
    <scope>NUCLEOTIDE SEQUENCE</scope>
    <source>
        <strain evidence="2">TRF0915ILg1</strain>
        <tissue evidence="2">Whole body</tissue>
    </source>
</reference>
<name>A0A8K0G4B3_IGNLU</name>